<dbReference type="AlphaFoldDB" id="A0A6J7AM84"/>
<evidence type="ECO:0000313" key="2">
    <source>
        <dbReference type="EMBL" id="CAB4833249.1"/>
    </source>
</evidence>
<dbReference type="Pfam" id="PF01168">
    <property type="entry name" value="Ala_racemase_N"/>
    <property type="match status" value="1"/>
</dbReference>
<organism evidence="2">
    <name type="scientific">freshwater metagenome</name>
    <dbReference type="NCBI Taxonomy" id="449393"/>
    <lineage>
        <taxon>unclassified sequences</taxon>
        <taxon>metagenomes</taxon>
        <taxon>ecological metagenomes</taxon>
    </lineage>
</organism>
<protein>
    <submittedName>
        <fullName evidence="2">Unannotated protein</fullName>
    </submittedName>
</protein>
<dbReference type="InterPro" id="IPR029066">
    <property type="entry name" value="PLP-binding_barrel"/>
</dbReference>
<accession>A0A6J7AM84</accession>
<proteinExistence type="predicted"/>
<gene>
    <name evidence="2" type="ORF">UFOPK3204_01216</name>
</gene>
<name>A0A6J7AM84_9ZZZZ</name>
<dbReference type="Gene3D" id="3.20.20.10">
    <property type="entry name" value="Alanine racemase"/>
    <property type="match status" value="1"/>
</dbReference>
<feature type="domain" description="Alanine racemase N-terminal" evidence="1">
    <location>
        <begin position="21"/>
        <end position="219"/>
    </location>
</feature>
<evidence type="ECO:0000259" key="1">
    <source>
        <dbReference type="Pfam" id="PF01168"/>
    </source>
</evidence>
<sequence length="388" mass="41209">MSYTLTVDAFKWRGHLAAINEAMKRTTGASVVGVIKGNGYGFGQSLLARESDRLGLDTVAVGTVFEIDDVLTSFHGDVVVLEPFEPRDAAAATAWVMARQRHDASRLVCTVASEPALRALIEGPGSARVLLEAQTSMHRFGFSESDLLRLLADPAVRGSLSSGHVQVLGLSLHLPISQPADEVSIQGVASGTARVREVTRWAGLWQAETAVWSGSHAPASTVWVSHLDDSELAAVARTADELVIRARIGTRLWLGQRSTLTAAGTVLAVHPLPNGSHVGYRQRTGPKDSTLVVVSGGTAHGIGLNAPTPATSLKQRAVTAGTGVLDAAGRALSPFTWAGKQRWFAEPPHQNHSMLWLPRGCVIPAVGDFVTAEVRFTTSRFDAVLGLD</sequence>
<dbReference type="EMBL" id="CAFABK010000059">
    <property type="protein sequence ID" value="CAB4833249.1"/>
    <property type="molecule type" value="Genomic_DNA"/>
</dbReference>
<dbReference type="InterPro" id="IPR001608">
    <property type="entry name" value="Ala_racemase_N"/>
</dbReference>
<reference evidence="2" key="1">
    <citation type="submission" date="2020-05" db="EMBL/GenBank/DDBJ databases">
        <authorList>
            <person name="Chiriac C."/>
            <person name="Salcher M."/>
            <person name="Ghai R."/>
            <person name="Kavagutti S V."/>
        </authorList>
    </citation>
    <scope>NUCLEOTIDE SEQUENCE</scope>
</reference>
<dbReference type="SUPFAM" id="SSF51419">
    <property type="entry name" value="PLP-binding barrel"/>
    <property type="match status" value="1"/>
</dbReference>